<accession>A0A9W8LQ83</accession>
<feature type="non-terminal residue" evidence="1">
    <location>
        <position position="55"/>
    </location>
</feature>
<reference evidence="1" key="1">
    <citation type="submission" date="2022-07" db="EMBL/GenBank/DDBJ databases">
        <title>Phylogenomic reconstructions and comparative analyses of Kickxellomycotina fungi.</title>
        <authorList>
            <person name="Reynolds N.K."/>
            <person name="Stajich J.E."/>
            <person name="Barry K."/>
            <person name="Grigoriev I.V."/>
            <person name="Crous P."/>
            <person name="Smith M.E."/>
        </authorList>
    </citation>
    <scope>NUCLEOTIDE SEQUENCE</scope>
    <source>
        <strain evidence="1">NRRL 1565</strain>
    </source>
</reference>
<name>A0A9W8LQ83_9FUNG</name>
<gene>
    <name evidence="1" type="ORF">H4R20_006419</name>
</gene>
<protein>
    <submittedName>
        <fullName evidence="1">Uncharacterized protein</fullName>
    </submittedName>
</protein>
<comment type="caution">
    <text evidence="1">The sequence shown here is derived from an EMBL/GenBank/DDBJ whole genome shotgun (WGS) entry which is preliminary data.</text>
</comment>
<dbReference type="EMBL" id="JANBUO010002751">
    <property type="protein sequence ID" value="KAJ2793829.1"/>
    <property type="molecule type" value="Genomic_DNA"/>
</dbReference>
<dbReference type="Proteomes" id="UP001140094">
    <property type="component" value="Unassembled WGS sequence"/>
</dbReference>
<evidence type="ECO:0000313" key="2">
    <source>
        <dbReference type="Proteomes" id="UP001140094"/>
    </source>
</evidence>
<keyword evidence="2" id="KW-1185">Reference proteome</keyword>
<feature type="non-terminal residue" evidence="1">
    <location>
        <position position="1"/>
    </location>
</feature>
<dbReference type="AlphaFoldDB" id="A0A9W8LQ83"/>
<proteinExistence type="predicted"/>
<sequence>SGIANETRYPDRQLCERAYCAAALFSRRHPSRPERVVQRGDNIDMEGAARFGAVV</sequence>
<organism evidence="1 2">
    <name type="scientific">Coemansia guatemalensis</name>
    <dbReference type="NCBI Taxonomy" id="2761395"/>
    <lineage>
        <taxon>Eukaryota</taxon>
        <taxon>Fungi</taxon>
        <taxon>Fungi incertae sedis</taxon>
        <taxon>Zoopagomycota</taxon>
        <taxon>Kickxellomycotina</taxon>
        <taxon>Kickxellomycetes</taxon>
        <taxon>Kickxellales</taxon>
        <taxon>Kickxellaceae</taxon>
        <taxon>Coemansia</taxon>
    </lineage>
</organism>
<evidence type="ECO:0000313" key="1">
    <source>
        <dbReference type="EMBL" id="KAJ2793829.1"/>
    </source>
</evidence>